<comment type="caution">
    <text evidence="1">The sequence shown here is derived from an EMBL/GenBank/DDBJ whole genome shotgun (WGS) entry which is preliminary data.</text>
</comment>
<protein>
    <submittedName>
        <fullName evidence="1">Uncharacterized protein</fullName>
    </submittedName>
</protein>
<gene>
    <name evidence="1" type="ORF">DPMN_087284</name>
</gene>
<organism evidence="1 2">
    <name type="scientific">Dreissena polymorpha</name>
    <name type="common">Zebra mussel</name>
    <name type="synonym">Mytilus polymorpha</name>
    <dbReference type="NCBI Taxonomy" id="45954"/>
    <lineage>
        <taxon>Eukaryota</taxon>
        <taxon>Metazoa</taxon>
        <taxon>Spiralia</taxon>
        <taxon>Lophotrochozoa</taxon>
        <taxon>Mollusca</taxon>
        <taxon>Bivalvia</taxon>
        <taxon>Autobranchia</taxon>
        <taxon>Heteroconchia</taxon>
        <taxon>Euheterodonta</taxon>
        <taxon>Imparidentia</taxon>
        <taxon>Neoheterodontei</taxon>
        <taxon>Myida</taxon>
        <taxon>Dreissenoidea</taxon>
        <taxon>Dreissenidae</taxon>
        <taxon>Dreissena</taxon>
    </lineage>
</organism>
<reference evidence="1" key="1">
    <citation type="journal article" date="2019" name="bioRxiv">
        <title>The Genome of the Zebra Mussel, Dreissena polymorpha: A Resource for Invasive Species Research.</title>
        <authorList>
            <person name="McCartney M.A."/>
            <person name="Auch B."/>
            <person name="Kono T."/>
            <person name="Mallez S."/>
            <person name="Zhang Y."/>
            <person name="Obille A."/>
            <person name="Becker A."/>
            <person name="Abrahante J.E."/>
            <person name="Garbe J."/>
            <person name="Badalamenti J.P."/>
            <person name="Herman A."/>
            <person name="Mangelson H."/>
            <person name="Liachko I."/>
            <person name="Sullivan S."/>
            <person name="Sone E.D."/>
            <person name="Koren S."/>
            <person name="Silverstein K.A.T."/>
            <person name="Beckman K.B."/>
            <person name="Gohl D.M."/>
        </authorList>
    </citation>
    <scope>NUCLEOTIDE SEQUENCE</scope>
    <source>
        <strain evidence="1">Duluth1</strain>
        <tissue evidence="1">Whole animal</tissue>
    </source>
</reference>
<accession>A0A9D4KS49</accession>
<dbReference type="EMBL" id="JAIWYP010000003">
    <property type="protein sequence ID" value="KAH3845015.1"/>
    <property type="molecule type" value="Genomic_DNA"/>
</dbReference>
<dbReference type="Proteomes" id="UP000828390">
    <property type="component" value="Unassembled WGS sequence"/>
</dbReference>
<keyword evidence="2" id="KW-1185">Reference proteome</keyword>
<dbReference type="AlphaFoldDB" id="A0A9D4KS49"/>
<proteinExistence type="predicted"/>
<name>A0A9D4KS49_DREPO</name>
<evidence type="ECO:0000313" key="2">
    <source>
        <dbReference type="Proteomes" id="UP000828390"/>
    </source>
</evidence>
<reference evidence="1" key="2">
    <citation type="submission" date="2020-11" db="EMBL/GenBank/DDBJ databases">
        <authorList>
            <person name="McCartney M.A."/>
            <person name="Auch B."/>
            <person name="Kono T."/>
            <person name="Mallez S."/>
            <person name="Becker A."/>
            <person name="Gohl D.M."/>
            <person name="Silverstein K.A.T."/>
            <person name="Koren S."/>
            <person name="Bechman K.B."/>
            <person name="Herman A."/>
            <person name="Abrahante J.E."/>
            <person name="Garbe J."/>
        </authorList>
    </citation>
    <scope>NUCLEOTIDE SEQUENCE</scope>
    <source>
        <strain evidence="1">Duluth1</strain>
        <tissue evidence="1">Whole animal</tissue>
    </source>
</reference>
<sequence>MASICCFWMRPDARSWTVLMSCDSHDLLLRKPCCWSAKRLLSSGLLRGCCHRGTS</sequence>
<evidence type="ECO:0000313" key="1">
    <source>
        <dbReference type="EMBL" id="KAH3845015.1"/>
    </source>
</evidence>